<evidence type="ECO:0000313" key="6">
    <source>
        <dbReference type="EMBL" id="GHI42007.1"/>
    </source>
</evidence>
<comment type="caution">
    <text evidence="6">The sequence shown here is derived from an EMBL/GenBank/DDBJ whole genome shotgun (WGS) entry which is preliminary data.</text>
</comment>
<comment type="subcellular location">
    <subcellularLocation>
        <location evidence="1">Secreted</location>
    </subcellularLocation>
</comment>
<accession>A0ABQ3QXK2</accession>
<dbReference type="InterPro" id="IPR051417">
    <property type="entry name" value="SDr/BOS_complex"/>
</dbReference>
<evidence type="ECO:0000256" key="4">
    <source>
        <dbReference type="SAM" id="MobiDB-lite"/>
    </source>
</evidence>
<name>A0ABQ3QXK2_9ACTN</name>
<protein>
    <recommendedName>
        <fullName evidence="5">SD-repeat containing protein B domain-containing protein</fullName>
    </recommendedName>
</protein>
<dbReference type="PANTHER" id="PTHR23303:SF15">
    <property type="entry name" value="COLOSSIN-A"/>
    <property type="match status" value="1"/>
</dbReference>
<dbReference type="EMBL" id="BNDY01000017">
    <property type="protein sequence ID" value="GHI42007.1"/>
    <property type="molecule type" value="Genomic_DNA"/>
</dbReference>
<dbReference type="InterPro" id="IPR033764">
    <property type="entry name" value="Sdr_B"/>
</dbReference>
<reference evidence="6" key="1">
    <citation type="submission" date="2024-05" db="EMBL/GenBank/DDBJ databases">
        <title>Whole genome shotgun sequence of Streptomyces violascens NBRC 12920.</title>
        <authorList>
            <person name="Komaki H."/>
            <person name="Tamura T."/>
        </authorList>
    </citation>
    <scope>NUCLEOTIDE SEQUENCE</scope>
    <source>
        <strain evidence="6">NBRC 12920</strain>
    </source>
</reference>
<feature type="domain" description="SD-repeat containing protein B" evidence="5">
    <location>
        <begin position="88"/>
        <end position="195"/>
    </location>
</feature>
<keyword evidence="2" id="KW-0964">Secreted</keyword>
<gene>
    <name evidence="6" type="ORF">Sviol_64150</name>
</gene>
<dbReference type="Gene3D" id="2.60.40.10">
    <property type="entry name" value="Immunoglobulins"/>
    <property type="match status" value="1"/>
</dbReference>
<dbReference type="Proteomes" id="UP001050808">
    <property type="component" value="Unassembled WGS sequence"/>
</dbReference>
<organism evidence="6 7">
    <name type="scientific">Streptomyces violascens</name>
    <dbReference type="NCBI Taxonomy" id="67381"/>
    <lineage>
        <taxon>Bacteria</taxon>
        <taxon>Bacillati</taxon>
        <taxon>Actinomycetota</taxon>
        <taxon>Actinomycetes</taxon>
        <taxon>Kitasatosporales</taxon>
        <taxon>Streptomycetaceae</taxon>
        <taxon>Streptomyces</taxon>
    </lineage>
</organism>
<evidence type="ECO:0000259" key="5">
    <source>
        <dbReference type="Pfam" id="PF17210"/>
    </source>
</evidence>
<evidence type="ECO:0000256" key="2">
    <source>
        <dbReference type="ARBA" id="ARBA00022525"/>
    </source>
</evidence>
<evidence type="ECO:0000256" key="3">
    <source>
        <dbReference type="ARBA" id="ARBA00022729"/>
    </source>
</evidence>
<dbReference type="SUPFAM" id="SSF117074">
    <property type="entry name" value="Hypothetical protein PA1324"/>
    <property type="match status" value="1"/>
</dbReference>
<sequence length="230" mass="23168">MNRTWTRSGPGTRAPRRPAARTAVSLLAAAGSLLMPIAVVGTAHAGQAVTGGRAVAMPSGTTTAHLPLVGRPTGPASATAASALIKYALGDFVWFDENGDGRQDTGEPGVAGVKVSLLTATGASAKDADGNTVQPTASDANGHYAFDNLAHGQYKVHFSELPAGSRFTTQSAPGGSFLKDSNPDPRTGTTATIRLGLPLPVPGERPAVGSDGVSAAFIQPTIDAGLADES</sequence>
<proteinExistence type="predicted"/>
<keyword evidence="3" id="KW-0732">Signal</keyword>
<keyword evidence="7" id="KW-1185">Reference proteome</keyword>
<evidence type="ECO:0000256" key="1">
    <source>
        <dbReference type="ARBA" id="ARBA00004613"/>
    </source>
</evidence>
<evidence type="ECO:0000313" key="7">
    <source>
        <dbReference type="Proteomes" id="UP001050808"/>
    </source>
</evidence>
<dbReference type="PANTHER" id="PTHR23303">
    <property type="entry name" value="CARBOXYPEPTIDASE REGULATORY REGION-CONTAINING"/>
    <property type="match status" value="1"/>
</dbReference>
<dbReference type="InterPro" id="IPR013783">
    <property type="entry name" value="Ig-like_fold"/>
</dbReference>
<dbReference type="Pfam" id="PF17210">
    <property type="entry name" value="SdrD_B"/>
    <property type="match status" value="1"/>
</dbReference>
<feature type="region of interest" description="Disordered" evidence="4">
    <location>
        <begin position="166"/>
        <end position="190"/>
    </location>
</feature>